<accession>A0ABS0WKT7</accession>
<feature type="domain" description="Serine aminopeptidase S33" evidence="1">
    <location>
        <begin position="12"/>
        <end position="172"/>
    </location>
</feature>
<dbReference type="Gene3D" id="3.40.50.1820">
    <property type="entry name" value="alpha/beta hydrolase"/>
    <property type="match status" value="1"/>
</dbReference>
<feature type="non-terminal residue" evidence="2">
    <location>
        <position position="1"/>
    </location>
</feature>
<dbReference type="Proteomes" id="UP000649232">
    <property type="component" value="Unassembled WGS sequence"/>
</dbReference>
<proteinExistence type="predicted"/>
<dbReference type="PANTHER" id="PTHR11614">
    <property type="entry name" value="PHOSPHOLIPASE-RELATED"/>
    <property type="match status" value="1"/>
</dbReference>
<name>A0ABS0WKT7_9ALTE</name>
<sequence length="174" mass="19342">HWPASRPAPDGTRQAVLLFHRGHEHSGRIAHLVDELDLPEHDFFAWDARGHGLSPGARGDSPSFATSVRDVQTFVDHIQAVHGIAEERMAVVAQSVGAVLVSTWAHDYAPKVRALVLASPAFQVKLYVPFARSGLKLMRLWRGNFFVNSYVKARFLSHDPERIASYDSDPLIAK</sequence>
<dbReference type="SUPFAM" id="SSF53474">
    <property type="entry name" value="alpha/beta-Hydrolases"/>
    <property type="match status" value="1"/>
</dbReference>
<keyword evidence="2" id="KW-0378">Hydrolase</keyword>
<reference evidence="2 3" key="1">
    <citation type="submission" date="2020-12" db="EMBL/GenBank/DDBJ databases">
        <title>Draft genome sequences of nine environmental bacterial isolates colonizing plastic.</title>
        <authorList>
            <person name="Borre I."/>
            <person name="Sonnenschein E.C."/>
        </authorList>
    </citation>
    <scope>NUCLEOTIDE SEQUENCE [LARGE SCALE GENOMIC DNA]</scope>
    <source>
        <strain evidence="2 3">IB30</strain>
    </source>
</reference>
<dbReference type="InterPro" id="IPR022742">
    <property type="entry name" value="Hydrolase_4"/>
</dbReference>
<dbReference type="InterPro" id="IPR029058">
    <property type="entry name" value="AB_hydrolase_fold"/>
</dbReference>
<dbReference type="RefSeq" id="WP_198826226.1">
    <property type="nucleotide sequence ID" value="NZ_JAEILT010000111.1"/>
</dbReference>
<organism evidence="2 3">
    <name type="scientific">Paraglaciecola chathamensis</name>
    <dbReference type="NCBI Taxonomy" id="368405"/>
    <lineage>
        <taxon>Bacteria</taxon>
        <taxon>Pseudomonadati</taxon>
        <taxon>Pseudomonadota</taxon>
        <taxon>Gammaproteobacteria</taxon>
        <taxon>Alteromonadales</taxon>
        <taxon>Alteromonadaceae</taxon>
        <taxon>Paraglaciecola</taxon>
    </lineage>
</organism>
<feature type="non-terminal residue" evidence="2">
    <location>
        <position position="174"/>
    </location>
</feature>
<evidence type="ECO:0000313" key="3">
    <source>
        <dbReference type="Proteomes" id="UP000649232"/>
    </source>
</evidence>
<dbReference type="Pfam" id="PF12146">
    <property type="entry name" value="Hydrolase_4"/>
    <property type="match status" value="1"/>
</dbReference>
<evidence type="ECO:0000259" key="1">
    <source>
        <dbReference type="Pfam" id="PF12146"/>
    </source>
</evidence>
<dbReference type="EMBL" id="JAEILT010000111">
    <property type="protein sequence ID" value="MBJ2139089.1"/>
    <property type="molecule type" value="Genomic_DNA"/>
</dbReference>
<comment type="caution">
    <text evidence="2">The sequence shown here is derived from an EMBL/GenBank/DDBJ whole genome shotgun (WGS) entry which is preliminary data.</text>
</comment>
<dbReference type="InterPro" id="IPR051044">
    <property type="entry name" value="MAG_DAG_Lipase"/>
</dbReference>
<gene>
    <name evidence="2" type="ORF">JEU11_21905</name>
</gene>
<protein>
    <submittedName>
        <fullName evidence="2">Alpha/beta fold hydrolase</fullName>
    </submittedName>
</protein>
<evidence type="ECO:0000313" key="2">
    <source>
        <dbReference type="EMBL" id="MBJ2139089.1"/>
    </source>
</evidence>
<dbReference type="GO" id="GO:0016787">
    <property type="term" value="F:hydrolase activity"/>
    <property type="evidence" value="ECO:0007669"/>
    <property type="project" value="UniProtKB-KW"/>
</dbReference>